<dbReference type="OrthoDB" id="10250354at2759"/>
<dbReference type="Pfam" id="PF14308">
    <property type="entry name" value="DnaJ-X"/>
    <property type="match status" value="1"/>
</dbReference>
<feature type="region of interest" description="Disordered" evidence="1">
    <location>
        <begin position="390"/>
        <end position="415"/>
    </location>
</feature>
<dbReference type="InterPro" id="IPR052423">
    <property type="entry name" value="EMIR"/>
</dbReference>
<evidence type="ECO:0000259" key="2">
    <source>
        <dbReference type="PROSITE" id="PS50076"/>
    </source>
</evidence>
<dbReference type="SUPFAM" id="SSF46565">
    <property type="entry name" value="Chaperone J-domain"/>
    <property type="match status" value="1"/>
</dbReference>
<feature type="region of interest" description="Disordered" evidence="1">
    <location>
        <begin position="140"/>
        <end position="160"/>
    </location>
</feature>
<dbReference type="InterPro" id="IPR018253">
    <property type="entry name" value="DnaJ_domain_CS"/>
</dbReference>
<dbReference type="CDD" id="cd06257">
    <property type="entry name" value="DnaJ"/>
    <property type="match status" value="1"/>
</dbReference>
<dbReference type="AlphaFoldDB" id="A0A448ZA90"/>
<feature type="compositionally biased region" description="Low complexity" evidence="1">
    <location>
        <begin position="551"/>
        <end position="567"/>
    </location>
</feature>
<dbReference type="Pfam" id="PF00226">
    <property type="entry name" value="DnaJ"/>
    <property type="match status" value="1"/>
</dbReference>
<dbReference type="PROSITE" id="PS00636">
    <property type="entry name" value="DNAJ_1"/>
    <property type="match status" value="1"/>
</dbReference>
<accession>A0A448ZA90</accession>
<gene>
    <name evidence="3" type="ORF">PSNMU_V1.4_AUG-EV-PASAV3_0057030</name>
</gene>
<protein>
    <recommendedName>
        <fullName evidence="2">J domain-containing protein</fullName>
    </recommendedName>
</protein>
<feature type="region of interest" description="Disordered" evidence="1">
    <location>
        <begin position="530"/>
        <end position="567"/>
    </location>
</feature>
<dbReference type="SMART" id="SM00271">
    <property type="entry name" value="DnaJ"/>
    <property type="match status" value="1"/>
</dbReference>
<dbReference type="InterPro" id="IPR036869">
    <property type="entry name" value="J_dom_sf"/>
</dbReference>
<reference evidence="3 4" key="1">
    <citation type="submission" date="2019-01" db="EMBL/GenBank/DDBJ databases">
        <authorList>
            <person name="Ferrante I. M."/>
        </authorList>
    </citation>
    <scope>NUCLEOTIDE SEQUENCE [LARGE SCALE GENOMIC DNA]</scope>
    <source>
        <strain evidence="3 4">B856</strain>
    </source>
</reference>
<feature type="region of interest" description="Disordered" evidence="1">
    <location>
        <begin position="58"/>
        <end position="82"/>
    </location>
</feature>
<feature type="compositionally biased region" description="Basic and acidic residues" evidence="1">
    <location>
        <begin position="58"/>
        <end position="69"/>
    </location>
</feature>
<dbReference type="EMBL" id="CAACVS010000193">
    <property type="protein sequence ID" value="VEU38926.1"/>
    <property type="molecule type" value="Genomic_DNA"/>
</dbReference>
<organism evidence="3 4">
    <name type="scientific">Pseudo-nitzschia multistriata</name>
    <dbReference type="NCBI Taxonomy" id="183589"/>
    <lineage>
        <taxon>Eukaryota</taxon>
        <taxon>Sar</taxon>
        <taxon>Stramenopiles</taxon>
        <taxon>Ochrophyta</taxon>
        <taxon>Bacillariophyta</taxon>
        <taxon>Bacillariophyceae</taxon>
        <taxon>Bacillariophycidae</taxon>
        <taxon>Bacillariales</taxon>
        <taxon>Bacillariaceae</taxon>
        <taxon>Pseudo-nitzschia</taxon>
    </lineage>
</organism>
<dbReference type="InterPro" id="IPR001623">
    <property type="entry name" value="DnaJ_domain"/>
</dbReference>
<dbReference type="PROSITE" id="PS50076">
    <property type="entry name" value="DNAJ_2"/>
    <property type="match status" value="1"/>
</dbReference>
<sequence length="567" mass="62596">MSNKGIGGWLSGIGKGIQSTHERMLADKQAKDEGKIWDRKKKEWVFYYLDTEWEEIEEKEKLQKQKESGETDSGGSGPERNVKDREYYDLLGVSTNATPAEIKKSYYKKARIVHPDKNPGDPEAANKFQQLGHAYNILSNEQSRANYDKNGKAETTAEEEQASDVDATVFFNVMFGSMLVEPYIGELWIAHTADGMLKDGGKGGLELDDMTQEELEQLPEEERAKVLKERERIMDEKLTAMREENELAMAKRQVTCAKFLRERVASYYNSIRALDQSGSEGTTEQQRAAEKKGVKKDFVEECEKEALNIASGAQGDWYLNIIGFSLEINADLYLGFERSFLGLGGHFARTRANASGLNTNMGLLGAGLRAVGAGVRTMQTAETIQKDLEKAAGEASGAETEGASDNVAATGEDGGKTKLTELSEEDQMKLAMEMQDAMDDSLPTFLEFAQAINKRDIQTTIKGVCKKLFDDASVPKESRVIRAEAVRILGKTFQRVAARKVNPDSNAKMSADDIKLKMNVAAMATMAKAQGQELSADDQEELMKQAKEAMEQQQQQGTAATGPTDGT</sequence>
<keyword evidence="4" id="KW-1185">Reference proteome</keyword>
<dbReference type="Proteomes" id="UP000291116">
    <property type="component" value="Unassembled WGS sequence"/>
</dbReference>
<dbReference type="Gene3D" id="1.10.287.110">
    <property type="entry name" value="DnaJ domain"/>
    <property type="match status" value="1"/>
</dbReference>
<feature type="compositionally biased region" description="Low complexity" evidence="1">
    <location>
        <begin position="393"/>
        <end position="404"/>
    </location>
</feature>
<feature type="compositionally biased region" description="Basic and acidic residues" evidence="1">
    <location>
        <begin position="541"/>
        <end position="550"/>
    </location>
</feature>
<name>A0A448ZA90_9STRA</name>
<feature type="domain" description="J" evidence="2">
    <location>
        <begin position="86"/>
        <end position="151"/>
    </location>
</feature>
<evidence type="ECO:0000313" key="4">
    <source>
        <dbReference type="Proteomes" id="UP000291116"/>
    </source>
</evidence>
<dbReference type="PANTHER" id="PTHR44094">
    <property type="entry name" value="DNAJ HEAT SHOCK N-TERMINAL DOMAIN-CONTAINING PROTEIN"/>
    <property type="match status" value="1"/>
</dbReference>
<evidence type="ECO:0000313" key="3">
    <source>
        <dbReference type="EMBL" id="VEU38926.1"/>
    </source>
</evidence>
<dbReference type="PANTHER" id="PTHR44094:SF8">
    <property type="entry name" value="DNAJ HEAT SHOCK N-TERMINAL DOMAIN-CONTAINING PROTEIN-RELATED"/>
    <property type="match status" value="1"/>
</dbReference>
<dbReference type="PRINTS" id="PR00625">
    <property type="entry name" value="JDOMAIN"/>
</dbReference>
<dbReference type="InterPro" id="IPR026894">
    <property type="entry name" value="DnaJ_X"/>
</dbReference>
<evidence type="ECO:0000256" key="1">
    <source>
        <dbReference type="SAM" id="MobiDB-lite"/>
    </source>
</evidence>
<proteinExistence type="predicted"/>